<dbReference type="Proteomes" id="UP000799429">
    <property type="component" value="Unassembled WGS sequence"/>
</dbReference>
<organism evidence="6 7">
    <name type="scientific">Patellaria atrata CBS 101060</name>
    <dbReference type="NCBI Taxonomy" id="1346257"/>
    <lineage>
        <taxon>Eukaryota</taxon>
        <taxon>Fungi</taxon>
        <taxon>Dikarya</taxon>
        <taxon>Ascomycota</taxon>
        <taxon>Pezizomycotina</taxon>
        <taxon>Dothideomycetes</taxon>
        <taxon>Dothideomycetes incertae sedis</taxon>
        <taxon>Patellariales</taxon>
        <taxon>Patellariaceae</taxon>
        <taxon>Patellaria</taxon>
    </lineage>
</organism>
<evidence type="ECO:0000256" key="5">
    <source>
        <dbReference type="SAM" id="SignalP"/>
    </source>
</evidence>
<dbReference type="InterPro" id="IPR015915">
    <property type="entry name" value="Kelch-typ_b-propeller"/>
</dbReference>
<feature type="signal peptide" evidence="5">
    <location>
        <begin position="1"/>
        <end position="21"/>
    </location>
</feature>
<reference evidence="6" key="1">
    <citation type="journal article" date="2020" name="Stud. Mycol.">
        <title>101 Dothideomycetes genomes: a test case for predicting lifestyles and emergence of pathogens.</title>
        <authorList>
            <person name="Haridas S."/>
            <person name="Albert R."/>
            <person name="Binder M."/>
            <person name="Bloem J."/>
            <person name="Labutti K."/>
            <person name="Salamov A."/>
            <person name="Andreopoulos B."/>
            <person name="Baker S."/>
            <person name="Barry K."/>
            <person name="Bills G."/>
            <person name="Bluhm B."/>
            <person name="Cannon C."/>
            <person name="Castanera R."/>
            <person name="Culley D."/>
            <person name="Daum C."/>
            <person name="Ezra D."/>
            <person name="Gonzalez J."/>
            <person name="Henrissat B."/>
            <person name="Kuo A."/>
            <person name="Liang C."/>
            <person name="Lipzen A."/>
            <person name="Lutzoni F."/>
            <person name="Magnuson J."/>
            <person name="Mondo S."/>
            <person name="Nolan M."/>
            <person name="Ohm R."/>
            <person name="Pangilinan J."/>
            <person name="Park H.-J."/>
            <person name="Ramirez L."/>
            <person name="Alfaro M."/>
            <person name="Sun H."/>
            <person name="Tritt A."/>
            <person name="Yoshinaga Y."/>
            <person name="Zwiers L.-H."/>
            <person name="Turgeon B."/>
            <person name="Goodwin S."/>
            <person name="Spatafora J."/>
            <person name="Crous P."/>
            <person name="Grigoriev I."/>
        </authorList>
    </citation>
    <scope>NUCLEOTIDE SEQUENCE</scope>
    <source>
        <strain evidence="6">CBS 101060</strain>
    </source>
</reference>
<evidence type="ECO:0000313" key="6">
    <source>
        <dbReference type="EMBL" id="KAF2840717.1"/>
    </source>
</evidence>
<keyword evidence="1" id="KW-0677">Repeat</keyword>
<evidence type="ECO:0000256" key="3">
    <source>
        <dbReference type="SAM" id="MobiDB-lite"/>
    </source>
</evidence>
<feature type="chain" id="PRO_5040374810" description="Galactose oxidase" evidence="5">
    <location>
        <begin position="22"/>
        <end position="707"/>
    </location>
</feature>
<evidence type="ECO:0000256" key="4">
    <source>
        <dbReference type="SAM" id="Phobius"/>
    </source>
</evidence>
<keyword evidence="4" id="KW-0812">Transmembrane</keyword>
<evidence type="ECO:0008006" key="8">
    <source>
        <dbReference type="Google" id="ProtNLM"/>
    </source>
</evidence>
<name>A0A9P4VTA3_9PEZI</name>
<feature type="compositionally biased region" description="Low complexity" evidence="3">
    <location>
        <begin position="432"/>
        <end position="450"/>
    </location>
</feature>
<evidence type="ECO:0000256" key="2">
    <source>
        <dbReference type="ARBA" id="ARBA00023004"/>
    </source>
</evidence>
<dbReference type="EMBL" id="MU006092">
    <property type="protein sequence ID" value="KAF2840717.1"/>
    <property type="molecule type" value="Genomic_DNA"/>
</dbReference>
<keyword evidence="7" id="KW-1185">Reference proteome</keyword>
<evidence type="ECO:0000256" key="1">
    <source>
        <dbReference type="ARBA" id="ARBA00022737"/>
    </source>
</evidence>
<sequence length="707" mass="78818">MSYYFIKFILFSLTLLHLSRARDPLNDFCRRFGHQTAVIDRRLYIDGGKLNWKSLADNPLNFTNQAMLYNDLDVTNRGGMPQLYANLTKDGPVPDVSGGILWADEVNKMLYLYGGEHSDIPEDFTFWSYDTLYDRWDQREVLNSIQRVSYGAGVTVNERAEGYYLGGWLNNKTVPGWTGDPVATNTIIRYNLIEDTWSNFTGPDSTGRAEGVMVYLPASDGGLLIYFGGILDPFRNGTVVGSNMSEIYVYDLNSAKWYKQNASGEIPEMRRKFCAGVTWPEDQSSYNIYLYGGLGVPPDAIGFDDVYILSLPSFTWIKWWPTEPGEGAPHHSMSCNVISGAQMLIIGGTFPISNSCDSPDTWGTHNMNLGANGPAGATWDIFYPKIMKYTVPDVIVAEVGGDGSGGATLKGPAEWSHRDLPVYFSRIPSFSARSPTRTIPTSTASPTPTSRPDKTNIGAIAGGTIGGIISLILLLTLLWLCIKRRKTKQSKQHSSIPIELPATTRTPKLIMEPKSTTPTNHSTSPSTSPHINTPINYTSASLDAHNPQMYGDRQQYFHPSQPPPTRLQPPVPVPGPYPPRTQHHHPSPDSPPYAHQHRLSPETPQYHSFPPPSQQTHPPHQTLYPTPYDPANHTLHRQHFPPPPPPNTSLPRAQTARGGTVGSEGDWESVYSDETEQTTRRTPAHFYPRPLRIRQDEEGWREGRLRV</sequence>
<dbReference type="PANTHER" id="PTHR47435:SF4">
    <property type="entry name" value="KELCH REPEAT PROTEIN (AFU_ORTHOLOGUE AFUA_5G12780)"/>
    <property type="match status" value="1"/>
</dbReference>
<dbReference type="PANTHER" id="PTHR47435">
    <property type="entry name" value="KELCH REPEAT PROTEIN (AFU_ORTHOLOGUE AFUA_5G12780)"/>
    <property type="match status" value="1"/>
</dbReference>
<dbReference type="InterPro" id="IPR011043">
    <property type="entry name" value="Gal_Oxase/kelch_b-propeller"/>
</dbReference>
<dbReference type="SUPFAM" id="SSF50965">
    <property type="entry name" value="Galactose oxidase, central domain"/>
    <property type="match status" value="1"/>
</dbReference>
<evidence type="ECO:0000313" key="7">
    <source>
        <dbReference type="Proteomes" id="UP000799429"/>
    </source>
</evidence>
<feature type="region of interest" description="Disordered" evidence="3">
    <location>
        <begin position="432"/>
        <end position="455"/>
    </location>
</feature>
<dbReference type="GO" id="GO:0019760">
    <property type="term" value="P:glucosinolate metabolic process"/>
    <property type="evidence" value="ECO:0007669"/>
    <property type="project" value="UniProtKB-ARBA"/>
</dbReference>
<dbReference type="AlphaFoldDB" id="A0A9P4VTA3"/>
<dbReference type="OrthoDB" id="10251809at2759"/>
<keyword evidence="5" id="KW-0732">Signal</keyword>
<keyword evidence="2" id="KW-0408">Iron</keyword>
<keyword evidence="4" id="KW-0472">Membrane</keyword>
<keyword evidence="4" id="KW-1133">Transmembrane helix</keyword>
<feature type="compositionally biased region" description="Low complexity" evidence="3">
    <location>
        <begin position="515"/>
        <end position="535"/>
    </location>
</feature>
<feature type="compositionally biased region" description="Pro residues" evidence="3">
    <location>
        <begin position="560"/>
        <end position="579"/>
    </location>
</feature>
<protein>
    <recommendedName>
        <fullName evidence="8">Galactose oxidase</fullName>
    </recommendedName>
</protein>
<gene>
    <name evidence="6" type="ORF">M501DRAFT_1014715</name>
</gene>
<feature type="transmembrane region" description="Helical" evidence="4">
    <location>
        <begin position="457"/>
        <end position="482"/>
    </location>
</feature>
<comment type="caution">
    <text evidence="6">The sequence shown here is derived from an EMBL/GenBank/DDBJ whole genome shotgun (WGS) entry which is preliminary data.</text>
</comment>
<feature type="compositionally biased region" description="Acidic residues" evidence="3">
    <location>
        <begin position="665"/>
        <end position="676"/>
    </location>
</feature>
<feature type="region of interest" description="Disordered" evidence="3">
    <location>
        <begin position="490"/>
        <end position="690"/>
    </location>
</feature>
<dbReference type="Pfam" id="PF24681">
    <property type="entry name" value="Kelch_KLHDC2_KLHL20_DRC7"/>
    <property type="match status" value="1"/>
</dbReference>
<accession>A0A9P4VTA3</accession>
<dbReference type="Gene3D" id="2.120.10.80">
    <property type="entry name" value="Kelch-type beta propeller"/>
    <property type="match status" value="2"/>
</dbReference>
<proteinExistence type="predicted"/>